<sequence length="727" mass="79997">MTKRLSKASKAEKYFMDVELESRKRKQRTQEGDFEDQKQETLYKKSKTASVHLTTASSTAPIASTTTTSETFTVTAAATAITTAPSPTIITNETSPRDAGYKESTSIKGITLVATNKPSSRTLHSQKITSVYHTPRPAASLKRCREEYQQEEEEKETKDFSQDSRKKGKINAQDYRDSLSFSASPSSSSSASSPTASTPGRSPILAATHPLRSAPSQSLSIKLGFPSRRKTTTTAASPSSSSSSTSTHTFPASPISHSARPKASKNGHCDWQVKVLEREKKFILCIKPNNTAGEAPMGQEKRDKRLNDHNRASGEMAQDDMVQVIPAKNERHKKKTTLRAGKSSIVIERRIEKESKHMPTSTWQANERNHSDAGESGNGENGTQGTDLSTAQQMDQSDSATKVYECTHPQHSQTHSMSIADDYNRSKAMLVDYYNTHSGVSDSSGDNPHISAFYSHYRESWLDAPNSETVGNIYSRSSSSLPYPLLVCGTQPITRNSNNRAEPPQPALSFIHTSQESNRLPYRHHSIYESNSGIASDGKKDKGNIEVINTLDTQNSAGLSFTYYGKSLKTDMLIHGSDSNNNTPTYSRFSDLNNTAINNNGNPNFNDEDDDNIIAAATALATLADSVSTLPRTSSNVNGVFQTPFLDKNNYGSHDQLSPVHITQDVSHAWKRADRTSRPLDAVNINISNINYNGHNSDNDTNGYVYGSGLNTVQDNRHRRGHRHYLL</sequence>
<keyword evidence="3" id="KW-1185">Reference proteome</keyword>
<proteinExistence type="predicted"/>
<reference evidence="2" key="1">
    <citation type="journal article" date="2020" name="Fungal Divers.">
        <title>Resolving the Mortierellaceae phylogeny through synthesis of multi-gene phylogenetics and phylogenomics.</title>
        <authorList>
            <person name="Vandepol N."/>
            <person name="Liber J."/>
            <person name="Desiro A."/>
            <person name="Na H."/>
            <person name="Kennedy M."/>
            <person name="Barry K."/>
            <person name="Grigoriev I.V."/>
            <person name="Miller A.N."/>
            <person name="O'Donnell K."/>
            <person name="Stajich J.E."/>
            <person name="Bonito G."/>
        </authorList>
    </citation>
    <scope>NUCLEOTIDE SEQUENCE</scope>
    <source>
        <strain evidence="2">NRRL 6426</strain>
    </source>
</reference>
<evidence type="ECO:0000313" key="2">
    <source>
        <dbReference type="EMBL" id="KAF9150724.1"/>
    </source>
</evidence>
<comment type="caution">
    <text evidence="2">The sequence shown here is derived from an EMBL/GenBank/DDBJ whole genome shotgun (WGS) entry which is preliminary data.</text>
</comment>
<feature type="compositionally biased region" description="Basic and acidic residues" evidence="1">
    <location>
        <begin position="155"/>
        <end position="165"/>
    </location>
</feature>
<feature type="compositionally biased region" description="Low complexity" evidence="1">
    <location>
        <begin position="178"/>
        <end position="199"/>
    </location>
</feature>
<feature type="region of interest" description="Disordered" evidence="1">
    <location>
        <begin position="353"/>
        <end position="400"/>
    </location>
</feature>
<evidence type="ECO:0000313" key="3">
    <source>
        <dbReference type="Proteomes" id="UP000748756"/>
    </source>
</evidence>
<organism evidence="2 3">
    <name type="scientific">Linnemannia schmuckeri</name>
    <dbReference type="NCBI Taxonomy" id="64567"/>
    <lineage>
        <taxon>Eukaryota</taxon>
        <taxon>Fungi</taxon>
        <taxon>Fungi incertae sedis</taxon>
        <taxon>Mucoromycota</taxon>
        <taxon>Mortierellomycotina</taxon>
        <taxon>Mortierellomycetes</taxon>
        <taxon>Mortierellales</taxon>
        <taxon>Mortierellaceae</taxon>
        <taxon>Linnemannia</taxon>
    </lineage>
</organism>
<feature type="region of interest" description="Disordered" evidence="1">
    <location>
        <begin position="21"/>
        <end position="61"/>
    </location>
</feature>
<feature type="compositionally biased region" description="Basic and acidic residues" evidence="1">
    <location>
        <begin position="21"/>
        <end position="43"/>
    </location>
</feature>
<accession>A0A9P5S158</accession>
<evidence type="ECO:0000256" key="1">
    <source>
        <dbReference type="SAM" id="MobiDB-lite"/>
    </source>
</evidence>
<dbReference type="OrthoDB" id="10405583at2759"/>
<feature type="region of interest" description="Disordered" evidence="1">
    <location>
        <begin position="118"/>
        <end position="267"/>
    </location>
</feature>
<feature type="compositionally biased region" description="Polar residues" evidence="1">
    <location>
        <begin position="118"/>
        <end position="132"/>
    </location>
</feature>
<protein>
    <submittedName>
        <fullName evidence="2">Uncharacterized protein</fullName>
    </submittedName>
</protein>
<feature type="compositionally biased region" description="Low complexity" evidence="1">
    <location>
        <begin position="232"/>
        <end position="254"/>
    </location>
</feature>
<feature type="compositionally biased region" description="Polar residues" evidence="1">
    <location>
        <begin position="383"/>
        <end position="400"/>
    </location>
</feature>
<gene>
    <name evidence="2" type="ORF">BG015_007449</name>
</gene>
<dbReference type="EMBL" id="JAAAUQ010000388">
    <property type="protein sequence ID" value="KAF9150724.1"/>
    <property type="molecule type" value="Genomic_DNA"/>
</dbReference>
<dbReference type="Proteomes" id="UP000748756">
    <property type="component" value="Unassembled WGS sequence"/>
</dbReference>
<name>A0A9P5S158_9FUNG</name>
<dbReference type="AlphaFoldDB" id="A0A9P5S158"/>